<evidence type="ECO:0000313" key="8">
    <source>
        <dbReference type="Proteomes" id="UP000694251"/>
    </source>
</evidence>
<keyword evidence="3" id="KW-0949">S-adenosyl-L-methionine</keyword>
<dbReference type="GO" id="GO:0032259">
    <property type="term" value="P:methylation"/>
    <property type="evidence" value="ECO:0007669"/>
    <property type="project" value="UniProtKB-KW"/>
</dbReference>
<dbReference type="Proteomes" id="UP000694251">
    <property type="component" value="Chromosome 7"/>
</dbReference>
<evidence type="ECO:0000256" key="3">
    <source>
        <dbReference type="ARBA" id="ARBA00022691"/>
    </source>
</evidence>
<feature type="domain" description="O-methyltransferase dimerisation" evidence="6">
    <location>
        <begin position="59"/>
        <end position="156"/>
    </location>
</feature>
<evidence type="ECO:0000256" key="4">
    <source>
        <dbReference type="SAM" id="Phobius"/>
    </source>
</evidence>
<organism evidence="7 8">
    <name type="scientific">Arabidopsis suecica</name>
    <name type="common">Swedish thale-cress</name>
    <name type="synonym">Cardaminopsis suecica</name>
    <dbReference type="NCBI Taxonomy" id="45249"/>
    <lineage>
        <taxon>Eukaryota</taxon>
        <taxon>Viridiplantae</taxon>
        <taxon>Streptophyta</taxon>
        <taxon>Embryophyta</taxon>
        <taxon>Tracheophyta</taxon>
        <taxon>Spermatophyta</taxon>
        <taxon>Magnoliopsida</taxon>
        <taxon>eudicotyledons</taxon>
        <taxon>Gunneridae</taxon>
        <taxon>Pentapetalae</taxon>
        <taxon>rosids</taxon>
        <taxon>malvids</taxon>
        <taxon>Brassicales</taxon>
        <taxon>Brassicaceae</taxon>
        <taxon>Camelineae</taxon>
        <taxon>Arabidopsis</taxon>
    </lineage>
</organism>
<sequence>MKPTFSYNLYLYYLSFSTFQPITMAYHILHSLTTIPKPDLIKEEQRFDEDTVSLQAERILHAMAFPMVLKTALELGVIDMITSVDDGVWLSPSEIALGLPTKPTNPEAPVLLDRMLVLLASHSILKYRTVETGANIGSRKTERVYASEPVCKFFLNRGDDSGSLATLFMVFQSEGCMKTWAHLKDVILEGKDAFSSAHGMRIFEHIGSNEQLAEMFNRAMSEASTLIMKKVLKVYKGFEDVNTLVDVGGGIGTVIGLVTSKYPNIKGINFDLASVLVHAPLYKGVEHVSGDMFKEIPKGDAIFMKWILHDWTDEDCVKILRNCWKSLSEKGKVIIVEMVKPVEPKINDVSSNIVLAMDMLMLTQCSGGKERTLSQFETLASDSGFLRCEIICHAFSYSVIELRK</sequence>
<keyword evidence="8" id="KW-1185">Reference proteome</keyword>
<reference evidence="7 8" key="1">
    <citation type="submission" date="2020-12" db="EMBL/GenBank/DDBJ databases">
        <title>Concerted genomic and epigenomic changes stabilize Arabidopsis allopolyploids.</title>
        <authorList>
            <person name="Chen Z."/>
        </authorList>
    </citation>
    <scope>NUCLEOTIDE SEQUENCE [LARGE SCALE GENOMIC DNA]</scope>
    <source>
        <strain evidence="7">As9502</strain>
        <tissue evidence="7">Leaf</tissue>
    </source>
</reference>
<dbReference type="InterPro" id="IPR012967">
    <property type="entry name" value="COMT_dimerisation"/>
</dbReference>
<feature type="transmembrane region" description="Helical" evidence="4">
    <location>
        <begin position="9"/>
        <end position="29"/>
    </location>
</feature>
<keyword evidence="4" id="KW-0472">Membrane</keyword>
<dbReference type="InterPro" id="IPR001077">
    <property type="entry name" value="COMT_C"/>
</dbReference>
<keyword evidence="4" id="KW-1133">Transmembrane helix</keyword>
<keyword evidence="4" id="KW-0812">Transmembrane</keyword>
<evidence type="ECO:0000313" key="7">
    <source>
        <dbReference type="EMBL" id="KAG7587820.1"/>
    </source>
</evidence>
<keyword evidence="2" id="KW-0808">Transferase</keyword>
<dbReference type="EMBL" id="JAEFBJ010000007">
    <property type="protein sequence ID" value="KAG7587820.1"/>
    <property type="molecule type" value="Genomic_DNA"/>
</dbReference>
<dbReference type="Pfam" id="PF00891">
    <property type="entry name" value="Methyltransf_2"/>
    <property type="match status" value="1"/>
</dbReference>
<evidence type="ECO:0000259" key="6">
    <source>
        <dbReference type="Pfam" id="PF08100"/>
    </source>
</evidence>
<dbReference type="InterPro" id="IPR016461">
    <property type="entry name" value="COMT-like"/>
</dbReference>
<evidence type="ECO:0000256" key="2">
    <source>
        <dbReference type="ARBA" id="ARBA00022679"/>
    </source>
</evidence>
<proteinExistence type="predicted"/>
<dbReference type="OrthoDB" id="1606438at2759"/>
<name>A0A8T2BN73_ARASU</name>
<keyword evidence="1 7" id="KW-0489">Methyltransferase</keyword>
<dbReference type="AlphaFoldDB" id="A0A8T2BN73"/>
<dbReference type="PIRSF" id="PIRSF005739">
    <property type="entry name" value="O-mtase"/>
    <property type="match status" value="1"/>
</dbReference>
<dbReference type="PROSITE" id="PS51683">
    <property type="entry name" value="SAM_OMT_II"/>
    <property type="match status" value="1"/>
</dbReference>
<dbReference type="Pfam" id="PF08100">
    <property type="entry name" value="Dimerisation"/>
    <property type="match status" value="1"/>
</dbReference>
<dbReference type="FunFam" id="1.10.10.10:FF:000357">
    <property type="entry name" value="Caffeic acid 3-O-methyltransferase"/>
    <property type="match status" value="1"/>
</dbReference>
<gene>
    <name evidence="7" type="ORF">ISN44_As07g001880</name>
</gene>
<dbReference type="FunFam" id="3.40.50.150:FF:000061">
    <property type="entry name" value="Caffeic acid O-methyltransferase"/>
    <property type="match status" value="1"/>
</dbReference>
<feature type="domain" description="O-methyltransferase C-terminal" evidence="5">
    <location>
        <begin position="180"/>
        <end position="385"/>
    </location>
</feature>
<dbReference type="GO" id="GO:0046983">
    <property type="term" value="F:protein dimerization activity"/>
    <property type="evidence" value="ECO:0007669"/>
    <property type="project" value="InterPro"/>
</dbReference>
<evidence type="ECO:0000259" key="5">
    <source>
        <dbReference type="Pfam" id="PF00891"/>
    </source>
</evidence>
<protein>
    <submittedName>
        <fullName evidence="7">Plant methyltransferase dimerization</fullName>
    </submittedName>
</protein>
<evidence type="ECO:0000256" key="1">
    <source>
        <dbReference type="ARBA" id="ARBA00022603"/>
    </source>
</evidence>
<dbReference type="PANTHER" id="PTHR11746">
    <property type="entry name" value="O-METHYLTRANSFERASE"/>
    <property type="match status" value="1"/>
</dbReference>
<accession>A0A8T2BN73</accession>
<comment type="caution">
    <text evidence="7">The sequence shown here is derived from an EMBL/GenBank/DDBJ whole genome shotgun (WGS) entry which is preliminary data.</text>
</comment>
<dbReference type="GO" id="GO:0008171">
    <property type="term" value="F:O-methyltransferase activity"/>
    <property type="evidence" value="ECO:0007669"/>
    <property type="project" value="InterPro"/>
</dbReference>